<reference evidence="9" key="1">
    <citation type="journal article" date="2014" name="Front. Microbiol.">
        <title>High frequency of phylogenetically diverse reductive dehalogenase-homologous genes in deep subseafloor sedimentary metagenomes.</title>
        <authorList>
            <person name="Kawai M."/>
            <person name="Futagami T."/>
            <person name="Toyoda A."/>
            <person name="Takaki Y."/>
            <person name="Nishi S."/>
            <person name="Hori S."/>
            <person name="Arai W."/>
            <person name="Tsubouchi T."/>
            <person name="Morono Y."/>
            <person name="Uchiyama I."/>
            <person name="Ito T."/>
            <person name="Fujiyama A."/>
            <person name="Inagaki F."/>
            <person name="Takami H."/>
        </authorList>
    </citation>
    <scope>NUCLEOTIDE SEQUENCE</scope>
    <source>
        <strain evidence="9">Expedition CK06-06</strain>
    </source>
</reference>
<evidence type="ECO:0000256" key="3">
    <source>
        <dbReference type="ARBA" id="ARBA00022691"/>
    </source>
</evidence>
<dbReference type="InterPro" id="IPR034422">
    <property type="entry name" value="HydE/PylB-like"/>
</dbReference>
<evidence type="ECO:0000256" key="7">
    <source>
        <dbReference type="ARBA" id="ARBA00034078"/>
    </source>
</evidence>
<dbReference type="CDD" id="cd01335">
    <property type="entry name" value="Radical_SAM"/>
    <property type="match status" value="1"/>
</dbReference>
<dbReference type="EMBL" id="BART01022698">
    <property type="protein sequence ID" value="GAG99618.1"/>
    <property type="molecule type" value="Genomic_DNA"/>
</dbReference>
<dbReference type="SMART" id="SM00876">
    <property type="entry name" value="BATS"/>
    <property type="match status" value="1"/>
</dbReference>
<dbReference type="PROSITE" id="PS51918">
    <property type="entry name" value="RADICAL_SAM"/>
    <property type="match status" value="1"/>
</dbReference>
<evidence type="ECO:0000259" key="8">
    <source>
        <dbReference type="PROSITE" id="PS51918"/>
    </source>
</evidence>
<dbReference type="PANTHER" id="PTHR43726">
    <property type="entry name" value="3-METHYLORNITHINE SYNTHASE"/>
    <property type="match status" value="1"/>
</dbReference>
<keyword evidence="6" id="KW-0411">Iron-sulfur</keyword>
<evidence type="ECO:0000256" key="6">
    <source>
        <dbReference type="ARBA" id="ARBA00023014"/>
    </source>
</evidence>
<dbReference type="InterPro" id="IPR006638">
    <property type="entry name" value="Elp3/MiaA/NifB-like_rSAM"/>
</dbReference>
<dbReference type="InterPro" id="IPR007197">
    <property type="entry name" value="rSAM"/>
</dbReference>
<dbReference type="PANTHER" id="PTHR43726:SF1">
    <property type="entry name" value="BIOTIN SYNTHASE"/>
    <property type="match status" value="1"/>
</dbReference>
<protein>
    <recommendedName>
        <fullName evidence="8">Radical SAM core domain-containing protein</fullName>
    </recommendedName>
</protein>
<proteinExistence type="predicted"/>
<evidence type="ECO:0000313" key="9">
    <source>
        <dbReference type="EMBL" id="GAG99618.1"/>
    </source>
</evidence>
<evidence type="ECO:0000256" key="5">
    <source>
        <dbReference type="ARBA" id="ARBA00023004"/>
    </source>
</evidence>
<evidence type="ECO:0000256" key="2">
    <source>
        <dbReference type="ARBA" id="ARBA00022485"/>
    </source>
</evidence>
<dbReference type="GO" id="GO:0046872">
    <property type="term" value="F:metal ion binding"/>
    <property type="evidence" value="ECO:0007669"/>
    <property type="project" value="UniProtKB-KW"/>
</dbReference>
<dbReference type="InterPro" id="IPR010722">
    <property type="entry name" value="BATS_dom"/>
</dbReference>
<organism evidence="9">
    <name type="scientific">marine sediment metagenome</name>
    <dbReference type="NCBI Taxonomy" id="412755"/>
    <lineage>
        <taxon>unclassified sequences</taxon>
        <taxon>metagenomes</taxon>
        <taxon>ecological metagenomes</taxon>
    </lineage>
</organism>
<name>X1CU51_9ZZZZ</name>
<comment type="cofactor">
    <cofactor evidence="1">
        <name>[4Fe-4S] cluster</name>
        <dbReference type="ChEBI" id="CHEBI:49883"/>
    </cofactor>
</comment>
<dbReference type="Gene3D" id="3.20.20.70">
    <property type="entry name" value="Aldolase class I"/>
    <property type="match status" value="1"/>
</dbReference>
<feature type="non-terminal residue" evidence="9">
    <location>
        <position position="1"/>
    </location>
</feature>
<dbReference type="GO" id="GO:0044272">
    <property type="term" value="P:sulfur compound biosynthetic process"/>
    <property type="evidence" value="ECO:0007669"/>
    <property type="project" value="UniProtKB-ARBA"/>
</dbReference>
<dbReference type="GO" id="GO:0042364">
    <property type="term" value="P:water-soluble vitamin biosynthetic process"/>
    <property type="evidence" value="ECO:0007669"/>
    <property type="project" value="UniProtKB-ARBA"/>
</dbReference>
<dbReference type="GO" id="GO:0051539">
    <property type="term" value="F:4 iron, 4 sulfur cluster binding"/>
    <property type="evidence" value="ECO:0007669"/>
    <property type="project" value="UniProtKB-KW"/>
</dbReference>
<sequence length="260" mass="29213">RYRMTVKEIISSAKVAVDKYRFKALVLQSGEDDWYDDDKLITIVKALRKMGILIFLSIGMRSRETYQKLFDAGARAALLRFETSNKEIFAKLRPGTNLDDRINLIKELKNIGYVVATGFIIGFPGETNEDRVNNILLTKSLSPDMYSFGPLIPTMGTPLEAQKKVAKDLVLKTIAISRFVDNNCNILVTTALETLDESAKREALLAGANSMMINMTPLKYRPLYAIYDNRSDLSKEIDNSIKETVDLLYSLGRSPIDIGV</sequence>
<comment type="caution">
    <text evidence="9">The sequence shown here is derived from an EMBL/GenBank/DDBJ whole genome shotgun (WGS) entry which is preliminary data.</text>
</comment>
<keyword evidence="3" id="KW-0949">S-adenosyl-L-methionine</keyword>
<comment type="cofactor">
    <cofactor evidence="7">
        <name>[2Fe-2S] cluster</name>
        <dbReference type="ChEBI" id="CHEBI:190135"/>
    </cofactor>
</comment>
<keyword evidence="2" id="KW-0004">4Fe-4S</keyword>
<dbReference type="GO" id="GO:0016740">
    <property type="term" value="F:transferase activity"/>
    <property type="evidence" value="ECO:0007669"/>
    <property type="project" value="TreeGrafter"/>
</dbReference>
<evidence type="ECO:0000256" key="4">
    <source>
        <dbReference type="ARBA" id="ARBA00022723"/>
    </source>
</evidence>
<feature type="domain" description="Radical SAM core" evidence="8">
    <location>
        <begin position="1"/>
        <end position="183"/>
    </location>
</feature>
<gene>
    <name evidence="9" type="ORF">S01H4_41491</name>
</gene>
<dbReference type="InterPro" id="IPR013785">
    <property type="entry name" value="Aldolase_TIM"/>
</dbReference>
<keyword evidence="5" id="KW-0408">Iron</keyword>
<dbReference type="InterPro" id="IPR058240">
    <property type="entry name" value="rSAM_sf"/>
</dbReference>
<dbReference type="Pfam" id="PF06968">
    <property type="entry name" value="BATS"/>
    <property type="match status" value="1"/>
</dbReference>
<keyword evidence="4" id="KW-0479">Metal-binding</keyword>
<evidence type="ECO:0000256" key="1">
    <source>
        <dbReference type="ARBA" id="ARBA00001966"/>
    </source>
</evidence>
<dbReference type="AlphaFoldDB" id="X1CU51"/>
<dbReference type="Pfam" id="PF04055">
    <property type="entry name" value="Radical_SAM"/>
    <property type="match status" value="1"/>
</dbReference>
<accession>X1CU51</accession>
<dbReference type="SUPFAM" id="SSF102114">
    <property type="entry name" value="Radical SAM enzymes"/>
    <property type="match status" value="1"/>
</dbReference>
<dbReference type="SMART" id="SM00729">
    <property type="entry name" value="Elp3"/>
    <property type="match status" value="1"/>
</dbReference>